<reference evidence="1" key="1">
    <citation type="submission" date="2021-05" db="EMBL/GenBank/DDBJ databases">
        <authorList>
            <person name="Scholz U."/>
            <person name="Mascher M."/>
            <person name="Fiebig A."/>
        </authorList>
    </citation>
    <scope>NUCLEOTIDE SEQUENCE [LARGE SCALE GENOMIC DNA]</scope>
</reference>
<proteinExistence type="predicted"/>
<accession>A0ACD5XLM1</accession>
<organism evidence="1 2">
    <name type="scientific">Avena sativa</name>
    <name type="common">Oat</name>
    <dbReference type="NCBI Taxonomy" id="4498"/>
    <lineage>
        <taxon>Eukaryota</taxon>
        <taxon>Viridiplantae</taxon>
        <taxon>Streptophyta</taxon>
        <taxon>Embryophyta</taxon>
        <taxon>Tracheophyta</taxon>
        <taxon>Spermatophyta</taxon>
        <taxon>Magnoliopsida</taxon>
        <taxon>Liliopsida</taxon>
        <taxon>Poales</taxon>
        <taxon>Poaceae</taxon>
        <taxon>BOP clade</taxon>
        <taxon>Pooideae</taxon>
        <taxon>Poodae</taxon>
        <taxon>Poeae</taxon>
        <taxon>Poeae Chloroplast Group 1 (Aveneae type)</taxon>
        <taxon>Aveninae</taxon>
        <taxon>Avena</taxon>
    </lineage>
</organism>
<dbReference type="Proteomes" id="UP001732700">
    <property type="component" value="Chromosome 5A"/>
</dbReference>
<reference evidence="1" key="2">
    <citation type="submission" date="2025-09" db="UniProtKB">
        <authorList>
            <consortium name="EnsemblPlants"/>
        </authorList>
    </citation>
    <scope>IDENTIFICATION</scope>
</reference>
<name>A0ACD5XLM1_AVESA</name>
<sequence length="726" mass="79133">MEEEKTESLDHQLQPGDGLKAIYDVYMDEEEDEEWEADQQIIDAAIAAPVHDVHMEEEEKGKDVVAAAEDEEADRQNRAAAIAADEDMAHRLYIQDLMGMDEWQLRDMDRPSLRSALDLPLSDFSSSSSSRAGVGANTTAQGNFSAAVVRPYVPPPARARWIFESIQGAESGNSRIPGPVEVQAEKGKGPLEVEVQPEKGIQEMLATLRSSLARPEAQRAAVFLPRSVTTADNRAANTTRGIMRFGPRDFATTPARKTVHFKDAAGSSSNQRIPGDGKAAAVPSETDRPPAAAPANVVRSAGCGVTIAPRKPTVVVSANDDPVSTKRRALLADADSAIMFAGMEEGNNNSWYESMVVPEDDEKPEQVEMQDLDESLQQCLQRSEPYKPAVTTVAKGPDEFSIQDFCQRWGVTPSDIEPDEPGPSTRAPKVRPLADHEVPTFDCGICIETLPVFDLFHGLPCNHKFCASCMTTYVEGRIRSSELPIPCPDPACGRGGEEGGGRGVLHPEMCKKAIDYGAFGDWGARLTESALPPNRRAYCPNRQCGALLETSGEVEPVRAPCPACGHAPCPTCGMEWNSDGAGLGAHDCAKGPDAALVRQLAHDRQWKQCPSCKMFVERIDGCNRMTCRCRFVFCYRCGNAMYRGQAGGAGLEPCRCLNAGLAFAMAHHHQAHANIVDQAIQLPPVQMVDLNLEPQQMAELNMQQMQPRWDDDGADPADPDEVDWFY</sequence>
<evidence type="ECO:0000313" key="1">
    <source>
        <dbReference type="EnsemblPlants" id="AVESA.00010b.r2.5AG0846110.1.CDS"/>
    </source>
</evidence>
<dbReference type="EnsemblPlants" id="AVESA.00010b.r2.5AG0846110.1">
    <property type="protein sequence ID" value="AVESA.00010b.r2.5AG0846110.1.CDS"/>
    <property type="gene ID" value="AVESA.00010b.r2.5AG0846110"/>
</dbReference>
<evidence type="ECO:0000313" key="2">
    <source>
        <dbReference type="Proteomes" id="UP001732700"/>
    </source>
</evidence>
<keyword evidence="2" id="KW-1185">Reference proteome</keyword>
<protein>
    <submittedName>
        <fullName evidence="1">Uncharacterized protein</fullName>
    </submittedName>
</protein>